<feature type="compositionally biased region" description="Basic and acidic residues" evidence="1">
    <location>
        <begin position="1"/>
        <end position="11"/>
    </location>
</feature>
<dbReference type="OrthoDB" id="289228at2759"/>
<dbReference type="InterPro" id="IPR006571">
    <property type="entry name" value="TLDc_dom"/>
</dbReference>
<dbReference type="InParanoid" id="A0A067RI68"/>
<dbReference type="Proteomes" id="UP000027135">
    <property type="component" value="Unassembled WGS sequence"/>
</dbReference>
<feature type="region of interest" description="Disordered" evidence="1">
    <location>
        <begin position="1"/>
        <end position="22"/>
    </location>
</feature>
<protein>
    <recommendedName>
        <fullName evidence="2">TLDc domain-containing protein</fullName>
    </recommendedName>
</protein>
<dbReference type="Pfam" id="PF07534">
    <property type="entry name" value="TLD"/>
    <property type="match status" value="1"/>
</dbReference>
<evidence type="ECO:0000313" key="3">
    <source>
        <dbReference type="EMBL" id="KDR20105.1"/>
    </source>
</evidence>
<reference evidence="3 4" key="1">
    <citation type="journal article" date="2014" name="Nat. Commun.">
        <title>Molecular traces of alternative social organization in a termite genome.</title>
        <authorList>
            <person name="Terrapon N."/>
            <person name="Li C."/>
            <person name="Robertson H.M."/>
            <person name="Ji L."/>
            <person name="Meng X."/>
            <person name="Booth W."/>
            <person name="Chen Z."/>
            <person name="Childers C.P."/>
            <person name="Glastad K.M."/>
            <person name="Gokhale K."/>
            <person name="Gowin J."/>
            <person name="Gronenberg W."/>
            <person name="Hermansen R.A."/>
            <person name="Hu H."/>
            <person name="Hunt B.G."/>
            <person name="Huylmans A.K."/>
            <person name="Khalil S.M."/>
            <person name="Mitchell R.D."/>
            <person name="Munoz-Torres M.C."/>
            <person name="Mustard J.A."/>
            <person name="Pan H."/>
            <person name="Reese J.T."/>
            <person name="Scharf M.E."/>
            <person name="Sun F."/>
            <person name="Vogel H."/>
            <person name="Xiao J."/>
            <person name="Yang W."/>
            <person name="Yang Z."/>
            <person name="Yang Z."/>
            <person name="Zhou J."/>
            <person name="Zhu J."/>
            <person name="Brent C.S."/>
            <person name="Elsik C.G."/>
            <person name="Goodisman M.A."/>
            <person name="Liberles D.A."/>
            <person name="Roe R.M."/>
            <person name="Vargo E.L."/>
            <person name="Vilcinskas A."/>
            <person name="Wang J."/>
            <person name="Bornberg-Bauer E."/>
            <person name="Korb J."/>
            <person name="Zhang G."/>
            <person name="Liebig J."/>
        </authorList>
    </citation>
    <scope>NUCLEOTIDE SEQUENCE [LARGE SCALE GENOMIC DNA]</scope>
    <source>
        <tissue evidence="3">Whole organism</tissue>
    </source>
</reference>
<dbReference type="EMBL" id="KK852619">
    <property type="protein sequence ID" value="KDR20105.1"/>
    <property type="molecule type" value="Genomic_DNA"/>
</dbReference>
<dbReference type="OMA" id="EHGTGAN"/>
<dbReference type="PANTHER" id="PTHR23354:SF108">
    <property type="entry name" value="RE10231P"/>
    <property type="match status" value="1"/>
</dbReference>
<name>A0A067RI68_ZOONE</name>
<dbReference type="eggNOG" id="KOG4636">
    <property type="taxonomic scope" value="Eukaryota"/>
</dbReference>
<dbReference type="PROSITE" id="PS51886">
    <property type="entry name" value="TLDC"/>
    <property type="match status" value="1"/>
</dbReference>
<dbReference type="SMART" id="SM00584">
    <property type="entry name" value="TLDc"/>
    <property type="match status" value="1"/>
</dbReference>
<keyword evidence="4" id="KW-1185">Reference proteome</keyword>
<organism evidence="3 4">
    <name type="scientific">Zootermopsis nevadensis</name>
    <name type="common">Dampwood termite</name>
    <dbReference type="NCBI Taxonomy" id="136037"/>
    <lineage>
        <taxon>Eukaryota</taxon>
        <taxon>Metazoa</taxon>
        <taxon>Ecdysozoa</taxon>
        <taxon>Arthropoda</taxon>
        <taxon>Hexapoda</taxon>
        <taxon>Insecta</taxon>
        <taxon>Pterygota</taxon>
        <taxon>Neoptera</taxon>
        <taxon>Polyneoptera</taxon>
        <taxon>Dictyoptera</taxon>
        <taxon>Blattodea</taxon>
        <taxon>Blattoidea</taxon>
        <taxon>Termitoidae</taxon>
        <taxon>Termopsidae</taxon>
        <taxon>Zootermopsis</taxon>
    </lineage>
</organism>
<dbReference type="AlphaFoldDB" id="A0A067RI68"/>
<evidence type="ECO:0000313" key="4">
    <source>
        <dbReference type="Proteomes" id="UP000027135"/>
    </source>
</evidence>
<dbReference type="FunCoup" id="A0A067RI68">
    <property type="interactions" value="4"/>
</dbReference>
<proteinExistence type="predicted"/>
<accession>A0A067RI68</accession>
<feature type="domain" description="TLDc" evidence="2">
    <location>
        <begin position="265"/>
        <end position="420"/>
    </location>
</feature>
<dbReference type="PANTHER" id="PTHR23354">
    <property type="entry name" value="NUCLEOLAR PROTEIN 7/ESTROGEN RECEPTOR COACTIVATOR-RELATED"/>
    <property type="match status" value="1"/>
</dbReference>
<gene>
    <name evidence="3" type="ORF">L798_05568</name>
</gene>
<evidence type="ECO:0000259" key="2">
    <source>
        <dbReference type="PROSITE" id="PS51886"/>
    </source>
</evidence>
<sequence length="476" mass="53925">MGNHHSQDGSRRNSFGRIPSVADNVDRTPTQLIPIDKLAKILAQKSLEEDSVQGITCRAFTNYVFPRYPDLSQRLFKFFHSSAGITKHEWISSSVFKQQAEKFLGIIVDSQQTELYVKMYAEGSDISQDNFCHLLLQAYKLSMDHYPEGSQTCKHLSSILKSVIDSAFHRKSLVSVTFLSHWIEHHTPRLIVGIHRYIVHVLTTVYREAGQPVSAGLELDTPVLERDIVFPASENKENDMLPVSEVWLLSSSLPLLYTKPSQHHSPSGSSNGLSSQAAIAKMLGSICPSHWTLLYNSDQHGLGANRFMHHVFGYRGPTLTFLRGQEGVQFCIAASCEWQESHQYWGGEDCALIQILPLYNIVERGAKMMYLNNNIRGYPKGLRAGLDPRKPIIEVDDGFTVVTYRAIPYPLINVQVWGCGSQQSREVQLDVKKWEVKQTEKLRKVKLTADEWVDHPDRYLLELAGRPTYSSNQPQQ</sequence>
<evidence type="ECO:0000256" key="1">
    <source>
        <dbReference type="SAM" id="MobiDB-lite"/>
    </source>
</evidence>